<keyword evidence="9" id="KW-1185">Reference proteome</keyword>
<dbReference type="Pfam" id="PF00083">
    <property type="entry name" value="Sugar_tr"/>
    <property type="match status" value="1"/>
</dbReference>
<evidence type="ECO:0000256" key="1">
    <source>
        <dbReference type="ARBA" id="ARBA00004141"/>
    </source>
</evidence>
<dbReference type="InterPro" id="IPR005828">
    <property type="entry name" value="MFS_sugar_transport-like"/>
</dbReference>
<sequence length="204" mass="22494">MVRSLGYDTGVMSGAMIYIQRDLKISDVQKEVLVATINVYSFLGSAIAGLTCDWVGRRYTIAMAGVIFFAGAFLMAFATNYAFLMVGRFVTGIGLGMLGDFPPEVKGSGKRLGSGHEQVDQRGNSNGLISMYKVITIGGAFFLFGGIAFVAFVFFFTLLPETRGRGLEEMEEMFGTFCKWRSTFEELEERNKLKAEEEARNDVA</sequence>
<evidence type="ECO:0000256" key="3">
    <source>
        <dbReference type="ARBA" id="ARBA00022692"/>
    </source>
</evidence>
<dbReference type="RefSeq" id="XP_027098847.2">
    <property type="nucleotide sequence ID" value="XM_027243046.2"/>
</dbReference>
<evidence type="ECO:0000256" key="4">
    <source>
        <dbReference type="ARBA" id="ARBA00022989"/>
    </source>
</evidence>
<dbReference type="GeneID" id="113718127"/>
<evidence type="ECO:0000256" key="7">
    <source>
        <dbReference type="SAM" id="Phobius"/>
    </source>
</evidence>
<dbReference type="OrthoDB" id="6339427at2759"/>
<evidence type="ECO:0000256" key="5">
    <source>
        <dbReference type="ARBA" id="ARBA00023136"/>
    </source>
</evidence>
<evidence type="ECO:0000259" key="8">
    <source>
        <dbReference type="PROSITE" id="PS50850"/>
    </source>
</evidence>
<feature type="transmembrane region" description="Helical" evidence="7">
    <location>
        <begin position="134"/>
        <end position="159"/>
    </location>
</feature>
<dbReference type="SUPFAM" id="SSF103473">
    <property type="entry name" value="MFS general substrate transporter"/>
    <property type="match status" value="2"/>
</dbReference>
<evidence type="ECO:0000313" key="9">
    <source>
        <dbReference type="Proteomes" id="UP001652660"/>
    </source>
</evidence>
<keyword evidence="2" id="KW-0813">Transport</keyword>
<feature type="transmembrane region" description="Helical" evidence="7">
    <location>
        <begin position="32"/>
        <end position="52"/>
    </location>
</feature>
<dbReference type="PROSITE" id="PS50850">
    <property type="entry name" value="MFS"/>
    <property type="match status" value="1"/>
</dbReference>
<keyword evidence="5 7" id="KW-0472">Membrane</keyword>
<reference evidence="10" key="2">
    <citation type="submission" date="2025-08" db="UniProtKB">
        <authorList>
            <consortium name="RefSeq"/>
        </authorList>
    </citation>
    <scope>IDENTIFICATION</scope>
    <source>
        <tissue evidence="10">Leaves</tissue>
    </source>
</reference>
<evidence type="ECO:0000256" key="2">
    <source>
        <dbReference type="ARBA" id="ARBA00022448"/>
    </source>
</evidence>
<protein>
    <recommendedName>
        <fullName evidence="8">Major facilitator superfamily (MFS) profile domain-containing protein</fullName>
    </recommendedName>
</protein>
<dbReference type="GO" id="GO:0022857">
    <property type="term" value="F:transmembrane transporter activity"/>
    <property type="evidence" value="ECO:0007669"/>
    <property type="project" value="InterPro"/>
</dbReference>
<dbReference type="PANTHER" id="PTHR48020:SF49">
    <property type="entry name" value="SUGAR TRANSPORTER"/>
    <property type="match status" value="1"/>
</dbReference>
<organism evidence="9 10">
    <name type="scientific">Coffea arabica</name>
    <name type="common">Arabian coffee</name>
    <dbReference type="NCBI Taxonomy" id="13443"/>
    <lineage>
        <taxon>Eukaryota</taxon>
        <taxon>Viridiplantae</taxon>
        <taxon>Streptophyta</taxon>
        <taxon>Embryophyta</taxon>
        <taxon>Tracheophyta</taxon>
        <taxon>Spermatophyta</taxon>
        <taxon>Magnoliopsida</taxon>
        <taxon>eudicotyledons</taxon>
        <taxon>Gunneridae</taxon>
        <taxon>Pentapetalae</taxon>
        <taxon>asterids</taxon>
        <taxon>lamiids</taxon>
        <taxon>Gentianales</taxon>
        <taxon>Rubiaceae</taxon>
        <taxon>Ixoroideae</taxon>
        <taxon>Gardenieae complex</taxon>
        <taxon>Bertiereae - Coffeeae clade</taxon>
        <taxon>Coffeeae</taxon>
        <taxon>Coffea</taxon>
    </lineage>
</organism>
<dbReference type="Gene3D" id="1.20.1250.20">
    <property type="entry name" value="MFS general substrate transporter like domains"/>
    <property type="match status" value="2"/>
</dbReference>
<dbReference type="AlphaFoldDB" id="A0A6P6VA62"/>
<comment type="subcellular location">
    <subcellularLocation>
        <location evidence="1">Membrane</location>
        <topology evidence="1">Multi-pass membrane protein</topology>
    </subcellularLocation>
</comment>
<keyword evidence="4 7" id="KW-1133">Transmembrane helix</keyword>
<dbReference type="InterPro" id="IPR036259">
    <property type="entry name" value="MFS_trans_sf"/>
</dbReference>
<proteinExistence type="inferred from homology"/>
<comment type="similarity">
    <text evidence="6">Belongs to the major facilitator superfamily. Phosphate:H(+) symporter (TC 2.A.1.9) family.</text>
</comment>
<feature type="domain" description="Major facilitator superfamily (MFS) profile" evidence="8">
    <location>
        <begin position="1"/>
        <end position="204"/>
    </location>
</feature>
<name>A0A6P6VA62_COFAR</name>
<gene>
    <name evidence="10" type="primary">LOC113718127</name>
</gene>
<feature type="transmembrane region" description="Helical" evidence="7">
    <location>
        <begin position="59"/>
        <end position="83"/>
    </location>
</feature>
<keyword evidence="3 7" id="KW-0812">Transmembrane</keyword>
<dbReference type="Proteomes" id="UP001652660">
    <property type="component" value="Chromosome 11e"/>
</dbReference>
<accession>A0A6P6VA62</accession>
<reference evidence="9" key="1">
    <citation type="journal article" date="2025" name="Foods">
        <title>Unveiling the Microbial Signatures of Arabica Coffee Cherries: Insights into Ripeness Specific Diversity, Functional Traits, and Implications for Quality and Safety.</title>
        <authorList>
            <consortium name="RefSeq"/>
            <person name="Tenea G.N."/>
            <person name="Cifuentes V."/>
            <person name="Reyes P."/>
            <person name="Cevallos-Vallejos M."/>
        </authorList>
    </citation>
    <scope>NUCLEOTIDE SEQUENCE [LARGE SCALE GENOMIC DNA]</scope>
</reference>
<dbReference type="GO" id="GO:0016020">
    <property type="term" value="C:membrane"/>
    <property type="evidence" value="ECO:0007669"/>
    <property type="project" value="UniProtKB-SubCell"/>
</dbReference>
<dbReference type="PANTHER" id="PTHR48020">
    <property type="entry name" value="PROTON MYO-INOSITOL COTRANSPORTER"/>
    <property type="match status" value="1"/>
</dbReference>
<evidence type="ECO:0000313" key="10">
    <source>
        <dbReference type="RefSeq" id="XP_027098847.2"/>
    </source>
</evidence>
<dbReference type="InterPro" id="IPR020846">
    <property type="entry name" value="MFS_dom"/>
</dbReference>
<evidence type="ECO:0000256" key="6">
    <source>
        <dbReference type="ARBA" id="ARBA00044504"/>
    </source>
</evidence>
<dbReference type="InterPro" id="IPR050814">
    <property type="entry name" value="Myo-inositol_Transporter"/>
</dbReference>